<keyword evidence="3" id="KW-1185">Reference proteome</keyword>
<dbReference type="Proteomes" id="UP000188388">
    <property type="component" value="Unassembled WGS sequence"/>
</dbReference>
<evidence type="ECO:0000256" key="1">
    <source>
        <dbReference type="SAM" id="MobiDB-lite"/>
    </source>
</evidence>
<feature type="compositionally biased region" description="Basic and acidic residues" evidence="1">
    <location>
        <begin position="66"/>
        <end position="79"/>
    </location>
</feature>
<evidence type="ECO:0000313" key="2">
    <source>
        <dbReference type="EMBL" id="SIT59047.1"/>
    </source>
</evidence>
<accession>A0A1R3VGQ9</accession>
<dbReference type="EMBL" id="FTPD01000057">
    <property type="protein sequence ID" value="SIT59047.1"/>
    <property type="molecule type" value="Genomic_DNA"/>
</dbReference>
<proteinExistence type="predicted"/>
<feature type="region of interest" description="Disordered" evidence="1">
    <location>
        <begin position="30"/>
        <end position="104"/>
    </location>
</feature>
<sequence length="104" mass="11999">MIHPGDTQQVEFFKNPNERVIIARQYQFQDRRDVGSADAATGRAAAQKGDDQQNFYRGINISSPEGSRESQTEIEDRTQGKRRHDCRRGQRRPLNPRKTPFKPS</sequence>
<gene>
    <name evidence="2" type="ORF">BQ8794_600004</name>
</gene>
<evidence type="ECO:0000313" key="3">
    <source>
        <dbReference type="Proteomes" id="UP000188388"/>
    </source>
</evidence>
<protein>
    <submittedName>
        <fullName evidence="2">Uncharacterized protein</fullName>
    </submittedName>
</protein>
<dbReference type="AlphaFoldDB" id="A0A1R3VGQ9"/>
<organism evidence="2 3">
    <name type="scientific">Mesorhizobium prunaredense</name>
    <dbReference type="NCBI Taxonomy" id="1631249"/>
    <lineage>
        <taxon>Bacteria</taxon>
        <taxon>Pseudomonadati</taxon>
        <taxon>Pseudomonadota</taxon>
        <taxon>Alphaproteobacteria</taxon>
        <taxon>Hyphomicrobiales</taxon>
        <taxon>Phyllobacteriaceae</taxon>
        <taxon>Mesorhizobium</taxon>
    </lineage>
</organism>
<reference evidence="3" key="1">
    <citation type="submission" date="2017-01" db="EMBL/GenBank/DDBJ databases">
        <authorList>
            <person name="Brunel B."/>
        </authorList>
    </citation>
    <scope>NUCLEOTIDE SEQUENCE [LARGE SCALE GENOMIC DNA]</scope>
</reference>
<feature type="compositionally biased region" description="Low complexity" evidence="1">
    <location>
        <begin position="37"/>
        <end position="46"/>
    </location>
</feature>
<feature type="compositionally biased region" description="Basic residues" evidence="1">
    <location>
        <begin position="80"/>
        <end position="95"/>
    </location>
</feature>
<name>A0A1R3VGQ9_9HYPH</name>
<feature type="compositionally biased region" description="Polar residues" evidence="1">
    <location>
        <begin position="52"/>
        <end position="65"/>
    </location>
</feature>